<dbReference type="Proteomes" id="UP000295083">
    <property type="component" value="Unassembled WGS sequence"/>
</dbReference>
<gene>
    <name evidence="2" type="ORF">C8035_v009006</name>
</gene>
<feature type="chain" id="PRO_5020785640" evidence="1">
    <location>
        <begin position="29"/>
        <end position="266"/>
    </location>
</feature>
<dbReference type="EMBL" id="QAPG01000035">
    <property type="protein sequence ID" value="TDZ35986.1"/>
    <property type="molecule type" value="Genomic_DNA"/>
</dbReference>
<comment type="caution">
    <text evidence="2">The sequence shown here is derived from an EMBL/GenBank/DDBJ whole genome shotgun (WGS) entry which is preliminary data.</text>
</comment>
<keyword evidence="3" id="KW-1185">Reference proteome</keyword>
<accession>A0A4R8QGB0</accession>
<organism evidence="2 3">
    <name type="scientific">Colletotrichum spinosum</name>
    <dbReference type="NCBI Taxonomy" id="1347390"/>
    <lineage>
        <taxon>Eukaryota</taxon>
        <taxon>Fungi</taxon>
        <taxon>Dikarya</taxon>
        <taxon>Ascomycota</taxon>
        <taxon>Pezizomycotina</taxon>
        <taxon>Sordariomycetes</taxon>
        <taxon>Hypocreomycetidae</taxon>
        <taxon>Glomerellales</taxon>
        <taxon>Glomerellaceae</taxon>
        <taxon>Colletotrichum</taxon>
        <taxon>Colletotrichum orbiculare species complex</taxon>
    </lineage>
</organism>
<evidence type="ECO:0000256" key="1">
    <source>
        <dbReference type="SAM" id="SignalP"/>
    </source>
</evidence>
<evidence type="ECO:0000313" key="3">
    <source>
        <dbReference type="Proteomes" id="UP000295083"/>
    </source>
</evidence>
<proteinExistence type="predicted"/>
<sequence length="266" mass="29474">MWLSSSSTQRVDLLLIFLLIYTLRSVAAQTLGISLDGGARSDAKRVVYSAKLSFDQDTETLFNDAQLYGLARLAFQEMQGKFQRDKIQLSYRPSMVGVMAMGKVVYISSSLKGDSFIYTHADTRLKPSLTTALQRCQTSLQDSPLLSSDRSYRVRASCSEVLAVQQSYLDDDVPKDQKVTAHAPRVAAFGRTGRIGPVRAQYPCEGDDEGPDGGFVTWGCRQFMDEEGIKTPKRPEDADINLPSPFPTFTSRQISVACPEPKSHKL</sequence>
<keyword evidence="1" id="KW-0732">Signal</keyword>
<dbReference type="AlphaFoldDB" id="A0A4R8QGB0"/>
<reference evidence="2 3" key="1">
    <citation type="submission" date="2018-11" db="EMBL/GenBank/DDBJ databases">
        <title>Genome sequence and assembly of Colletotrichum spinosum.</title>
        <authorList>
            <person name="Gan P."/>
            <person name="Shirasu K."/>
        </authorList>
    </citation>
    <scope>NUCLEOTIDE SEQUENCE [LARGE SCALE GENOMIC DNA]</scope>
    <source>
        <strain evidence="2 3">CBS 515.97</strain>
    </source>
</reference>
<evidence type="ECO:0000313" key="2">
    <source>
        <dbReference type="EMBL" id="TDZ35986.1"/>
    </source>
</evidence>
<name>A0A4R8QGB0_9PEZI</name>
<feature type="signal peptide" evidence="1">
    <location>
        <begin position="1"/>
        <end position="28"/>
    </location>
</feature>
<protein>
    <submittedName>
        <fullName evidence="2">Uncharacterized protein</fullName>
    </submittedName>
</protein>